<accession>A0ABR1WC46</accession>
<dbReference type="Proteomes" id="UP001433268">
    <property type="component" value="Unassembled WGS sequence"/>
</dbReference>
<evidence type="ECO:0000259" key="1">
    <source>
        <dbReference type="PROSITE" id="PS50011"/>
    </source>
</evidence>
<dbReference type="SMART" id="SM00220">
    <property type="entry name" value="S_TKc"/>
    <property type="match status" value="1"/>
</dbReference>
<evidence type="ECO:0000313" key="3">
    <source>
        <dbReference type="Proteomes" id="UP001433268"/>
    </source>
</evidence>
<comment type="caution">
    <text evidence="2">The sequence shown here is derived from an EMBL/GenBank/DDBJ whole genome shotgun (WGS) entry which is preliminary data.</text>
</comment>
<protein>
    <submittedName>
        <fullName evidence="2">Cyclin-dependent kinase-like 4</fullName>
    </submittedName>
</protein>
<gene>
    <name evidence="2" type="ORF">PG997_007516</name>
</gene>
<dbReference type="Gene3D" id="1.10.510.10">
    <property type="entry name" value="Transferase(Phosphotransferase) domain 1"/>
    <property type="match status" value="1"/>
</dbReference>
<dbReference type="GeneID" id="92044891"/>
<dbReference type="SUPFAM" id="SSF56112">
    <property type="entry name" value="Protein kinase-like (PK-like)"/>
    <property type="match status" value="1"/>
</dbReference>
<organism evidence="2 3">
    <name type="scientific">Apiospora hydei</name>
    <dbReference type="NCBI Taxonomy" id="1337664"/>
    <lineage>
        <taxon>Eukaryota</taxon>
        <taxon>Fungi</taxon>
        <taxon>Dikarya</taxon>
        <taxon>Ascomycota</taxon>
        <taxon>Pezizomycotina</taxon>
        <taxon>Sordariomycetes</taxon>
        <taxon>Xylariomycetidae</taxon>
        <taxon>Amphisphaeriales</taxon>
        <taxon>Apiosporaceae</taxon>
        <taxon>Apiospora</taxon>
    </lineage>
</organism>
<dbReference type="PROSITE" id="PS50011">
    <property type="entry name" value="PROTEIN_KINASE_DOM"/>
    <property type="match status" value="1"/>
</dbReference>
<dbReference type="InterPro" id="IPR000719">
    <property type="entry name" value="Prot_kinase_dom"/>
</dbReference>
<feature type="domain" description="Protein kinase" evidence="1">
    <location>
        <begin position="174"/>
        <end position="502"/>
    </location>
</feature>
<dbReference type="EMBL" id="JAQQWN010000006">
    <property type="protein sequence ID" value="KAK8079698.1"/>
    <property type="molecule type" value="Genomic_DNA"/>
</dbReference>
<keyword evidence="3" id="KW-1185">Reference proteome</keyword>
<dbReference type="PANTHER" id="PTHR24359">
    <property type="entry name" value="SERINE/THREONINE-PROTEIN KINASE SBK1"/>
    <property type="match status" value="1"/>
</dbReference>
<dbReference type="InterPro" id="IPR011009">
    <property type="entry name" value="Kinase-like_dom_sf"/>
</dbReference>
<reference evidence="2 3" key="1">
    <citation type="submission" date="2023-01" db="EMBL/GenBank/DDBJ databases">
        <title>Analysis of 21 Apiospora genomes using comparative genomics revels a genus with tremendous synthesis potential of carbohydrate active enzymes and secondary metabolites.</title>
        <authorList>
            <person name="Sorensen T."/>
        </authorList>
    </citation>
    <scope>NUCLEOTIDE SEQUENCE [LARGE SCALE GENOMIC DNA]</scope>
    <source>
        <strain evidence="2 3">CBS 114990</strain>
    </source>
</reference>
<evidence type="ECO:0000313" key="2">
    <source>
        <dbReference type="EMBL" id="KAK8079698.1"/>
    </source>
</evidence>
<dbReference type="InterPro" id="IPR001245">
    <property type="entry name" value="Ser-Thr/Tyr_kinase_cat_dom"/>
</dbReference>
<name>A0ABR1WC46_9PEZI</name>
<proteinExistence type="predicted"/>
<dbReference type="Pfam" id="PF07714">
    <property type="entry name" value="PK_Tyr_Ser-Thr"/>
    <property type="match status" value="1"/>
</dbReference>
<dbReference type="RefSeq" id="XP_066667173.1">
    <property type="nucleotide sequence ID" value="XM_066811831.1"/>
</dbReference>
<sequence>MGAGELNRHFSSPLHPSANVVDLIRAGVKERLLRSKWDNHSLYLPIDAFESLFCMETIKSPMMERDPTTKPSELRYTVEDIYQVDPDGVVSSRRRILGIVTMMKQLHYIEKFIEKGIWDDSLPVTLLPEDATDWDLNDIILFNNYQQYFFVPFFDFESNTLLSYNFRDDTAMPWQECENHKSGGGGTIHRIRVHPSHHNYQPRPRSMDGLSGGLDVNTPSLFSTAREGPQVAGEVQYFAVKEIHSGDRETYKKELSALEKTFGKMRDEDHLIKLLLTFQKGGRFYLVFEWADGNLADFWEVEELNKWVNMDRWVYEQCLGIAKALKRIHGLSTWQKLRRETISELDTDDGRDYGRHGDIKAQNILWFKTYGDKRNHMVISNLGLTRYHSRETRSQVRYADIDGLTRQHCPPELDLGRNISQRYDIWSLGCLYLEFCTWYLQGTQGLSDFERRLESETWTVPITNFQSQTYFDISEGPGGYREAAVKPVVTEVRKAIRAATFP</sequence>
<dbReference type="PANTHER" id="PTHR24359:SF37">
    <property type="entry name" value="PROTEIN KINASE DOMAIN-CONTAINING PROTEIN"/>
    <property type="match status" value="1"/>
</dbReference>